<gene>
    <name evidence="1" type="ORF">DSO57_1017016</name>
</gene>
<organism evidence="1 2">
    <name type="scientific">Entomophthora muscae</name>
    <dbReference type="NCBI Taxonomy" id="34485"/>
    <lineage>
        <taxon>Eukaryota</taxon>
        <taxon>Fungi</taxon>
        <taxon>Fungi incertae sedis</taxon>
        <taxon>Zoopagomycota</taxon>
        <taxon>Entomophthoromycotina</taxon>
        <taxon>Entomophthoromycetes</taxon>
        <taxon>Entomophthorales</taxon>
        <taxon>Entomophthoraceae</taxon>
        <taxon>Entomophthora</taxon>
    </lineage>
</organism>
<accession>A0ACC2RVT5</accession>
<comment type="caution">
    <text evidence="1">The sequence shown here is derived from an EMBL/GenBank/DDBJ whole genome shotgun (WGS) entry which is preliminary data.</text>
</comment>
<sequence>MRTITDVFINKKSKSNQVFLGYPTKLPEQTFEFPFKCFDVPRKVHDFKKVQPLSLFAYESTELHTDRLCKLSSELIQMAFEVLNAPPGSQPELAPILKSPSFNITLYLSESMLYTLLKRNLENNKYQQLIFDGTLARLNKRKLRPCFKLPRDDKRTIYHSQCPKNKKKICYIDNYKCTRDNLKHHPQNRDIRSNTSLNTTITRSPREPCEYYSSQLVLGIIPDLINPILNFFILNDHHSLLTFALAIQAISLLALLCATIYHKWNYPQETTHTNLAKESLRPTKSRRQSI</sequence>
<name>A0ACC2RVT5_9FUNG</name>
<keyword evidence="2" id="KW-1185">Reference proteome</keyword>
<protein>
    <submittedName>
        <fullName evidence="1">Uncharacterized protein</fullName>
    </submittedName>
</protein>
<proteinExistence type="predicted"/>
<evidence type="ECO:0000313" key="2">
    <source>
        <dbReference type="Proteomes" id="UP001165960"/>
    </source>
</evidence>
<dbReference type="Proteomes" id="UP001165960">
    <property type="component" value="Unassembled WGS sequence"/>
</dbReference>
<dbReference type="EMBL" id="QTSX02006460">
    <property type="protein sequence ID" value="KAJ9054219.1"/>
    <property type="molecule type" value="Genomic_DNA"/>
</dbReference>
<evidence type="ECO:0000313" key="1">
    <source>
        <dbReference type="EMBL" id="KAJ9054219.1"/>
    </source>
</evidence>
<reference evidence="1" key="1">
    <citation type="submission" date="2022-04" db="EMBL/GenBank/DDBJ databases">
        <title>Genome of the entomopathogenic fungus Entomophthora muscae.</title>
        <authorList>
            <person name="Elya C."/>
            <person name="Lovett B.R."/>
            <person name="Lee E."/>
            <person name="Macias A.M."/>
            <person name="Hajek A.E."/>
            <person name="De Bivort B.L."/>
            <person name="Kasson M.T."/>
            <person name="De Fine Licht H.H."/>
            <person name="Stajich J.E."/>
        </authorList>
    </citation>
    <scope>NUCLEOTIDE SEQUENCE</scope>
    <source>
        <strain evidence="1">Berkeley</strain>
    </source>
</reference>